<evidence type="ECO:0000313" key="4">
    <source>
        <dbReference type="Proteomes" id="UP000186112"/>
    </source>
</evidence>
<reference evidence="3 4" key="1">
    <citation type="submission" date="2016-02" db="EMBL/GenBank/DDBJ databases">
        <title>Genome sequence of Tissierella creatinophila DSM 6911.</title>
        <authorList>
            <person name="Poehlein A."/>
            <person name="Daniel R."/>
        </authorList>
    </citation>
    <scope>NUCLEOTIDE SEQUENCE [LARGE SCALE GENOMIC DNA]</scope>
    <source>
        <strain evidence="3 4">DSM 6911</strain>
    </source>
</reference>
<proteinExistence type="predicted"/>
<dbReference type="SUPFAM" id="SSF141868">
    <property type="entry name" value="EAL domain-like"/>
    <property type="match status" value="1"/>
</dbReference>
<dbReference type="Pfam" id="PF08668">
    <property type="entry name" value="HDOD"/>
    <property type="match status" value="1"/>
</dbReference>
<protein>
    <submittedName>
        <fullName evidence="3">EAL domain protein</fullName>
    </submittedName>
</protein>
<accession>A0A1U7M791</accession>
<organism evidence="3 4">
    <name type="scientific">Tissierella creatinophila DSM 6911</name>
    <dbReference type="NCBI Taxonomy" id="1123403"/>
    <lineage>
        <taxon>Bacteria</taxon>
        <taxon>Bacillati</taxon>
        <taxon>Bacillota</taxon>
        <taxon>Tissierellia</taxon>
        <taxon>Tissierellales</taxon>
        <taxon>Tissierellaceae</taxon>
        <taxon>Tissierella</taxon>
    </lineage>
</organism>
<sequence>MFIARQPIFNRFMIVYGYELLYRDSKTSTVFGNVSAKKATATVLGGLFELGIDTITDNEKAFINFDYEFLLSDSIELINPEKLIIEVLEDVEVDKVLIKRLIELKKHGYKIALDDFVEDYDEFPLVPISDIIKYDIIATPLDSIRAQVRLALHQGKTLLAEKIETKEEYEQAKGMGFSLFQGYFFEKPSIVGKSNDKKSTKFNYLRLIAELGKPEPSYNKLAKIIGNDVNLAYRLLRVVKNSQSDDVVYSIKRALVYMGFRSIERWINILMLQDLATDKPLELTRLSLTRSKFGEGLANHSKFKSRVNEASTMLLFSTLDAILDQSMEEALDGISLTEDIREALIHRKGELSPLLELVYSYEKGDWDKVKTISSEIGITDREEICNEYLNAIKYCTETMDML</sequence>
<comment type="caution">
    <text evidence="3">The sequence shown here is derived from an EMBL/GenBank/DDBJ whole genome shotgun (WGS) entry which is preliminary data.</text>
</comment>
<dbReference type="InterPro" id="IPR001633">
    <property type="entry name" value="EAL_dom"/>
</dbReference>
<dbReference type="PROSITE" id="PS50883">
    <property type="entry name" value="EAL"/>
    <property type="match status" value="1"/>
</dbReference>
<dbReference type="RefSeq" id="WP_075725588.1">
    <property type="nucleotide sequence ID" value="NZ_LTDM01000011.1"/>
</dbReference>
<dbReference type="InterPro" id="IPR014408">
    <property type="entry name" value="dGMP_Pdiesterase_EAL/HD-GYP"/>
</dbReference>
<dbReference type="SUPFAM" id="SSF109604">
    <property type="entry name" value="HD-domain/PDEase-like"/>
    <property type="match status" value="1"/>
</dbReference>
<feature type="domain" description="EAL" evidence="1">
    <location>
        <begin position="1"/>
        <end position="202"/>
    </location>
</feature>
<evidence type="ECO:0000313" key="3">
    <source>
        <dbReference type="EMBL" id="OLS03204.1"/>
    </source>
</evidence>
<keyword evidence="4" id="KW-1185">Reference proteome</keyword>
<dbReference type="EMBL" id="LTDM01000011">
    <property type="protein sequence ID" value="OLS03204.1"/>
    <property type="molecule type" value="Genomic_DNA"/>
</dbReference>
<dbReference type="PANTHER" id="PTHR33525:SF4">
    <property type="entry name" value="CYCLIC DI-GMP PHOSPHODIESTERASE CDGJ"/>
    <property type="match status" value="1"/>
</dbReference>
<dbReference type="InterPro" id="IPR013976">
    <property type="entry name" value="HDOD"/>
</dbReference>
<dbReference type="PIRSF" id="PIRSF003180">
    <property type="entry name" value="DiGMPpdiest_YuxH"/>
    <property type="match status" value="1"/>
</dbReference>
<evidence type="ECO:0000259" key="1">
    <source>
        <dbReference type="PROSITE" id="PS50883"/>
    </source>
</evidence>
<gene>
    <name evidence="3" type="ORF">TICRE_09050</name>
</gene>
<dbReference type="InterPro" id="IPR052340">
    <property type="entry name" value="RNase_Y/CdgJ"/>
</dbReference>
<dbReference type="Gene3D" id="1.10.3210.10">
    <property type="entry name" value="Hypothetical protein af1432"/>
    <property type="match status" value="1"/>
</dbReference>
<feature type="domain" description="HDOD" evidence="2">
    <location>
        <begin position="197"/>
        <end position="382"/>
    </location>
</feature>
<dbReference type="Gene3D" id="3.20.20.450">
    <property type="entry name" value="EAL domain"/>
    <property type="match status" value="1"/>
</dbReference>
<dbReference type="PROSITE" id="PS51833">
    <property type="entry name" value="HDOD"/>
    <property type="match status" value="1"/>
</dbReference>
<evidence type="ECO:0000259" key="2">
    <source>
        <dbReference type="PROSITE" id="PS51833"/>
    </source>
</evidence>
<dbReference type="PANTHER" id="PTHR33525">
    <property type="match status" value="1"/>
</dbReference>
<dbReference type="Pfam" id="PF00563">
    <property type="entry name" value="EAL"/>
    <property type="match status" value="1"/>
</dbReference>
<name>A0A1U7M791_TISCR</name>
<dbReference type="InterPro" id="IPR035919">
    <property type="entry name" value="EAL_sf"/>
</dbReference>
<dbReference type="Proteomes" id="UP000186112">
    <property type="component" value="Unassembled WGS sequence"/>
</dbReference>
<dbReference type="SMART" id="SM00052">
    <property type="entry name" value="EAL"/>
    <property type="match status" value="1"/>
</dbReference>
<dbReference type="AlphaFoldDB" id="A0A1U7M791"/>